<sequence>MSGAFDPQKFKSAQRQGWDSVAEGWKKWWKIIEESGQVVSDRLIELARIQQGNHVLDVATGTGEPAVTAARKVGSGGKVTAIDLSPGMLAIARERAKEIGLANIIEFEEGDAESFHLPSQRFNAIVSRFGLMFMPDLPNALKTMREALVPDGRIAAAVWSSPQKVPSFLLPLEIVMKETGTPPPPPGTPGPFNLADTNLLRERFEQAGFQDIRIESNTMNFRLPSAEEYVDFVRSTAAPLTAMMAGLPPARQEEIWNKVVGASRKYSDPATGSVNFTNEVIYVSAKR</sequence>
<dbReference type="PANTHER" id="PTHR43591:SF24">
    <property type="entry name" value="2-METHOXY-6-POLYPRENYL-1,4-BENZOQUINOL METHYLASE, MITOCHONDRIAL"/>
    <property type="match status" value="1"/>
</dbReference>
<dbReference type="Gene3D" id="3.40.50.150">
    <property type="entry name" value="Vaccinia Virus protein VP39"/>
    <property type="match status" value="1"/>
</dbReference>
<dbReference type="Proteomes" id="UP001059771">
    <property type="component" value="Chromosome"/>
</dbReference>
<protein>
    <submittedName>
        <fullName evidence="2">Methyltransferase domain-containing protein</fullName>
    </submittedName>
</protein>
<name>A0A977IDT8_9ARCH</name>
<dbReference type="RefSeq" id="WP_075055680.1">
    <property type="nucleotide sequence ID" value="NZ_CP103305.1"/>
</dbReference>
<dbReference type="InterPro" id="IPR029063">
    <property type="entry name" value="SAM-dependent_MTases_sf"/>
</dbReference>
<dbReference type="AlphaFoldDB" id="A0A977IDT8"/>
<reference evidence="2" key="1">
    <citation type="submission" date="2022-08" db="EMBL/GenBank/DDBJ databases">
        <title>Dynamic responses of ammonia-oxidizing microbial communities induced by reactive oxygen species (ROS) in fluctuating redox aquifers.</title>
        <authorList>
            <person name="Wang P."/>
            <person name="Wang H."/>
        </authorList>
    </citation>
    <scope>NUCLEOTIDE SEQUENCE</scope>
    <source>
        <strain evidence="2">PLX03</strain>
    </source>
</reference>
<gene>
    <name evidence="2" type="ORF">NWT39_13650</name>
</gene>
<evidence type="ECO:0000259" key="1">
    <source>
        <dbReference type="Pfam" id="PF13649"/>
    </source>
</evidence>
<dbReference type="EMBL" id="CP103305">
    <property type="protein sequence ID" value="UVS68937.1"/>
    <property type="molecule type" value="Genomic_DNA"/>
</dbReference>
<organism evidence="2">
    <name type="scientific">Nitrososphaera viennensis</name>
    <dbReference type="NCBI Taxonomy" id="1034015"/>
    <lineage>
        <taxon>Archaea</taxon>
        <taxon>Nitrososphaerota</taxon>
        <taxon>Nitrososphaeria</taxon>
        <taxon>Nitrososphaerales</taxon>
        <taxon>Nitrososphaeraceae</taxon>
        <taxon>Nitrososphaera</taxon>
    </lineage>
</organism>
<keyword evidence="2" id="KW-0808">Transferase</keyword>
<dbReference type="PANTHER" id="PTHR43591">
    <property type="entry name" value="METHYLTRANSFERASE"/>
    <property type="match status" value="1"/>
</dbReference>
<dbReference type="InterPro" id="IPR041698">
    <property type="entry name" value="Methyltransf_25"/>
</dbReference>
<evidence type="ECO:0000313" key="2">
    <source>
        <dbReference type="EMBL" id="UVS68937.1"/>
    </source>
</evidence>
<dbReference type="SUPFAM" id="SSF53335">
    <property type="entry name" value="S-adenosyl-L-methionine-dependent methyltransferases"/>
    <property type="match status" value="1"/>
</dbReference>
<feature type="domain" description="Methyltransferase" evidence="1">
    <location>
        <begin position="55"/>
        <end position="152"/>
    </location>
</feature>
<dbReference type="Pfam" id="PF13649">
    <property type="entry name" value="Methyltransf_25"/>
    <property type="match status" value="1"/>
</dbReference>
<proteinExistence type="predicted"/>
<dbReference type="GO" id="GO:0032259">
    <property type="term" value="P:methylation"/>
    <property type="evidence" value="ECO:0007669"/>
    <property type="project" value="UniProtKB-KW"/>
</dbReference>
<dbReference type="GeneID" id="74948003"/>
<keyword evidence="2" id="KW-0489">Methyltransferase</keyword>
<dbReference type="GO" id="GO:0008168">
    <property type="term" value="F:methyltransferase activity"/>
    <property type="evidence" value="ECO:0007669"/>
    <property type="project" value="UniProtKB-KW"/>
</dbReference>
<dbReference type="CDD" id="cd02440">
    <property type="entry name" value="AdoMet_MTases"/>
    <property type="match status" value="1"/>
</dbReference>
<accession>A0A977IDT8</accession>